<feature type="signal peptide" evidence="7">
    <location>
        <begin position="1"/>
        <end position="37"/>
    </location>
</feature>
<dbReference type="InterPro" id="IPR022263">
    <property type="entry name" value="KxYKxGKxW"/>
</dbReference>
<feature type="domain" description="PA14" evidence="9">
    <location>
        <begin position="706"/>
        <end position="881"/>
    </location>
</feature>
<evidence type="ECO:0000256" key="2">
    <source>
        <dbReference type="ARBA" id="ARBA00022525"/>
    </source>
</evidence>
<protein>
    <submittedName>
        <fullName evidence="10">Fibro-slime domain-containing protein</fullName>
    </submittedName>
</protein>
<dbReference type="NCBIfam" id="TIGR01167">
    <property type="entry name" value="LPXTG_anchor"/>
    <property type="match status" value="1"/>
</dbReference>
<reference evidence="10 11" key="1">
    <citation type="submission" date="2023-02" db="EMBL/GenBank/DDBJ databases">
        <title>Genome sequence of Lacticaseibacillus sp. KACC 23028.</title>
        <authorList>
            <person name="Kim S."/>
            <person name="Heo J."/>
            <person name="Kwon S.-W."/>
        </authorList>
    </citation>
    <scope>NUCLEOTIDE SEQUENCE [LARGE SCALE GENOMIC DNA]</scope>
    <source>
        <strain evidence="10 11">KACC 23028</strain>
    </source>
</reference>
<keyword evidence="6" id="KW-0812">Transmembrane</keyword>
<evidence type="ECO:0000256" key="3">
    <source>
        <dbReference type="ARBA" id="ARBA00022729"/>
    </source>
</evidence>
<evidence type="ECO:0000256" key="4">
    <source>
        <dbReference type="ARBA" id="ARBA00023088"/>
    </source>
</evidence>
<dbReference type="PROSITE" id="PS51820">
    <property type="entry name" value="PA14"/>
    <property type="match status" value="1"/>
</dbReference>
<dbReference type="Pfam" id="PF19258">
    <property type="entry name" value="KxYKxGKxW_sig"/>
    <property type="match status" value="1"/>
</dbReference>
<dbReference type="InterPro" id="IPR011874">
    <property type="entry name" value="Fibro_Slime"/>
</dbReference>
<dbReference type="InterPro" id="IPR037524">
    <property type="entry name" value="PA14/GLEYA"/>
</dbReference>
<sequence>MENKTHYKMYKAGKQWLFAAIAVSTLCFAGIASTANAVSADDTGTAAQAATTPADTTAAQVATEAAATPAPAATTTAPTATETTPTATPASVSTRSAESAPVVAPAEEVSTAPKAAQVEEAAPVVKAVPVTEAKPVAATEKKVEAAPVEQDAEKAPVVAKKTNANEVHAEITTVKKAEPVDTAAGSNKETVTSTAGQKTEGKAEAIKEPVHEIPGHSKSYIMYEDVEDDNHLHQGRIFVATEADTGTEYHIYDEATGEFVEATPEYIAEIKAAYDATVTSKDYLTDGALLSEALDAKSQYAGQFKIVHVDAEDWDDELPEDVARKVTAWNQHYAKPRDNKSKATEGVPKFYIKDDEDNYYWIEADGDEFGLPLTDEDKTLLEGNSKTGYATETVIAALEAYWEANDQTLPSVFQGFKVHRSTKRPEGVDGKNVIILSETTRDEFQPISNRADTNGFTQYTVYKDGNKYYSFDKDKGIFTELTGDDLERAQAADKPEFMQVDYLKDKSGDDTFQKLIAAAVASNLRYLEVDGVIYRINHTTDENSIPEGATGYTDLEPDAEEATEIPDTANLATIETTNPGVLISLNDYWFVDKDGTEKPIGKLSWEDMGINIDNSLVFSTGAKVAKDWWNHYDETGATQGIVESQLGPDGYPVVAYGKDKHYSLEYLFNGDESKYKEVLVKKETLPAFISDGRGNYSLDPQRFHVQYDEKNGFTTYNKPNYLKQFFPLDGKDEFFNLQGNAEWFDNDADLGKNHYFGMEMDMHYVMPEGGKLDDGKEMIFEFTGDDDFWLFIDGKLVIDIGGIHSKKSGKIDFSTGKVTYPDSSKTTDSNLETLLGPKWNVPNEQHEMKIFYLERGNKDSNLLVNYNLQFVNHYYATKSSYAHRTQVDAEYAYADRQETVAYQTPAAYAFAAHENYGVAFTKDLVTPPGGGTTDPEPGLPGEPDPELPETPGPETPEPETPEPGKPDPEVPGMPETGGSVDELPDTNTPAKPAPTAPKQPTQTANVAGTPPVAKPVQLSTVTSGKVARGELPQTGNVQTKSASVLGMMGMLMSLFGLSGVLLKKRHRN</sequence>
<keyword evidence="11" id="KW-1185">Reference proteome</keyword>
<dbReference type="InterPro" id="IPR019931">
    <property type="entry name" value="LPXTG_anchor"/>
</dbReference>
<keyword evidence="1" id="KW-0134">Cell wall</keyword>
<gene>
    <name evidence="10" type="ORF">PQ472_03605</name>
</gene>
<dbReference type="EMBL" id="CP117884">
    <property type="protein sequence ID" value="WDF83335.1"/>
    <property type="molecule type" value="Genomic_DNA"/>
</dbReference>
<dbReference type="PANTHER" id="PTHR31137">
    <property type="entry name" value="PROTEIN PSIB-RELATED-RELATED"/>
    <property type="match status" value="1"/>
</dbReference>
<evidence type="ECO:0000313" key="11">
    <source>
        <dbReference type="Proteomes" id="UP001220377"/>
    </source>
</evidence>
<name>A0ABY7WZL8_9LACO</name>
<keyword evidence="6" id="KW-0472">Membrane</keyword>
<evidence type="ECO:0000313" key="10">
    <source>
        <dbReference type="EMBL" id="WDF83335.1"/>
    </source>
</evidence>
<dbReference type="InterPro" id="IPR051154">
    <property type="entry name" value="Prespore-cell_inducing_factor"/>
</dbReference>
<organism evidence="10 11">
    <name type="scientific">Lacticaseibacillus pabuli</name>
    <dbReference type="NCBI Taxonomy" id="3025672"/>
    <lineage>
        <taxon>Bacteria</taxon>
        <taxon>Bacillati</taxon>
        <taxon>Bacillota</taxon>
        <taxon>Bacilli</taxon>
        <taxon>Lactobacillales</taxon>
        <taxon>Lactobacillaceae</taxon>
        <taxon>Lacticaseibacillus</taxon>
    </lineage>
</organism>
<dbReference type="RefSeq" id="WP_274261418.1">
    <property type="nucleotide sequence ID" value="NZ_CP117884.1"/>
</dbReference>
<feature type="domain" description="Gram-positive cocci surface proteins LPxTG" evidence="8">
    <location>
        <begin position="1031"/>
        <end position="1068"/>
    </location>
</feature>
<keyword evidence="6" id="KW-1133">Transmembrane helix</keyword>
<feature type="transmembrane region" description="Helical" evidence="6">
    <location>
        <begin position="1042"/>
        <end position="1062"/>
    </location>
</feature>
<evidence type="ECO:0000259" key="9">
    <source>
        <dbReference type="PROSITE" id="PS51820"/>
    </source>
</evidence>
<feature type="compositionally biased region" description="Pro residues" evidence="5">
    <location>
        <begin position="937"/>
        <end position="955"/>
    </location>
</feature>
<evidence type="ECO:0000256" key="5">
    <source>
        <dbReference type="SAM" id="MobiDB-lite"/>
    </source>
</evidence>
<feature type="compositionally biased region" description="Polar residues" evidence="5">
    <location>
        <begin position="184"/>
        <end position="197"/>
    </location>
</feature>
<dbReference type="PROSITE" id="PS50847">
    <property type="entry name" value="GRAM_POS_ANCHORING"/>
    <property type="match status" value="1"/>
</dbReference>
<feature type="region of interest" description="Disordered" evidence="5">
    <location>
        <begin position="923"/>
        <end position="1015"/>
    </location>
</feature>
<feature type="region of interest" description="Disordered" evidence="5">
    <location>
        <begin position="180"/>
        <end position="203"/>
    </location>
</feature>
<dbReference type="NCBIfam" id="TIGR03715">
    <property type="entry name" value="KxYKxGKxW"/>
    <property type="match status" value="1"/>
</dbReference>
<keyword evidence="4" id="KW-0572">Peptidoglycan-anchor</keyword>
<evidence type="ECO:0000256" key="6">
    <source>
        <dbReference type="SAM" id="Phobius"/>
    </source>
</evidence>
<evidence type="ECO:0000259" key="8">
    <source>
        <dbReference type="PROSITE" id="PS50847"/>
    </source>
</evidence>
<keyword evidence="3 7" id="KW-0732">Signal</keyword>
<dbReference type="Proteomes" id="UP001220377">
    <property type="component" value="Chromosome"/>
</dbReference>
<proteinExistence type="predicted"/>
<feature type="chain" id="PRO_5046801517" evidence="7">
    <location>
        <begin position="38"/>
        <end position="1068"/>
    </location>
</feature>
<keyword evidence="2" id="KW-0964">Secreted</keyword>
<evidence type="ECO:0000256" key="1">
    <source>
        <dbReference type="ARBA" id="ARBA00022512"/>
    </source>
</evidence>
<accession>A0ABY7WZL8</accession>
<dbReference type="NCBIfam" id="TIGR02148">
    <property type="entry name" value="Fibro_Slime"/>
    <property type="match status" value="1"/>
</dbReference>
<feature type="region of interest" description="Disordered" evidence="5">
    <location>
        <begin position="57"/>
        <end position="120"/>
    </location>
</feature>
<evidence type="ECO:0000256" key="7">
    <source>
        <dbReference type="SAM" id="SignalP"/>
    </source>
</evidence>